<dbReference type="SMART" id="SM00408">
    <property type="entry name" value="IGc2"/>
    <property type="match status" value="1"/>
</dbReference>
<name>A0AA85J497_TRIRE</name>
<keyword evidence="4" id="KW-1185">Reference proteome</keyword>
<dbReference type="InterPro" id="IPR003599">
    <property type="entry name" value="Ig_sub"/>
</dbReference>
<keyword evidence="2" id="KW-0812">Transmembrane</keyword>
<evidence type="ECO:0000256" key="1">
    <source>
        <dbReference type="SAM" id="MobiDB-lite"/>
    </source>
</evidence>
<keyword evidence="2" id="KW-1133">Transmembrane helix</keyword>
<dbReference type="Gene3D" id="2.60.40.10">
    <property type="entry name" value="Immunoglobulins"/>
    <property type="match status" value="1"/>
</dbReference>
<dbReference type="InterPro" id="IPR007110">
    <property type="entry name" value="Ig-like_dom"/>
</dbReference>
<reference evidence="5" key="2">
    <citation type="submission" date="2023-11" db="UniProtKB">
        <authorList>
            <consortium name="WormBaseParasite"/>
        </authorList>
    </citation>
    <scope>IDENTIFICATION</scope>
</reference>
<reference evidence="4" key="1">
    <citation type="submission" date="2022-06" db="EMBL/GenBank/DDBJ databases">
        <authorList>
            <person name="Berger JAMES D."/>
            <person name="Berger JAMES D."/>
        </authorList>
    </citation>
    <scope>NUCLEOTIDE SEQUENCE [LARGE SCALE GENOMIC DNA]</scope>
</reference>
<proteinExistence type="predicted"/>
<feature type="region of interest" description="Disordered" evidence="1">
    <location>
        <begin position="242"/>
        <end position="279"/>
    </location>
</feature>
<dbReference type="CDD" id="cd00096">
    <property type="entry name" value="Ig"/>
    <property type="match status" value="1"/>
</dbReference>
<dbReference type="AlphaFoldDB" id="A0AA85J497"/>
<evidence type="ECO:0000313" key="5">
    <source>
        <dbReference type="WBParaSite" id="TREG1_127840.1"/>
    </source>
</evidence>
<keyword evidence="2" id="KW-0472">Membrane</keyword>
<sequence length="546" mass="63101">MCTYSCSTFIISLYHILYLTEQMIQPMILTNNLSTTETKISNISRADAYINHTINGNYLNHNFNIIDLNNINSTQKINQTLDHNYSIDNDDFEEEADSDETPFNYSDIEMEEWDNSTLEEDNSHIDNTAEHFDLSVSPSSLTNLTKQKVDIHLDSNTNLRFLKYFVGETIRMRCIIPDGPYVVIWNKIGMEYPLTIGKRRFIPDDRISVKYKPPDRWRLRIRSARLTDSGVYTCTMKAIHKEKGEEDNSTQSNDNKWSCDKMNDNSNSQDISENSTLKPSNPDYYITVVEPEVNEHKQTDAPFPVVQKTLAKNPTLTVTGPKVAYYGRPLELKCYAKFPTSFQISDHEIILEWYHKGIRRKSDPYNSGSLYIEQRWLNSNTLESRLYIKQARETDTGQWICLERYRSLQKTSHDLSKYMHLTPEHKNLHTRDQSSNGHPPKSLISKELRLPPVSSILPTSKVTYGRIEVEILDLSKASIHLKATKSDNPRHIYSYIHSNSKLLRTKSTNSAAYTLKFTCDSFIIIYLSTIIILCFSMTTLLTDVIM</sequence>
<dbReference type="GO" id="GO:0032589">
    <property type="term" value="C:neuron projection membrane"/>
    <property type="evidence" value="ECO:0007669"/>
    <property type="project" value="TreeGrafter"/>
</dbReference>
<feature type="domain" description="Ig-like" evidence="3">
    <location>
        <begin position="167"/>
        <end position="252"/>
    </location>
</feature>
<organism evidence="4 5">
    <name type="scientific">Trichobilharzia regenti</name>
    <name type="common">Nasal bird schistosome</name>
    <dbReference type="NCBI Taxonomy" id="157069"/>
    <lineage>
        <taxon>Eukaryota</taxon>
        <taxon>Metazoa</taxon>
        <taxon>Spiralia</taxon>
        <taxon>Lophotrochozoa</taxon>
        <taxon>Platyhelminthes</taxon>
        <taxon>Trematoda</taxon>
        <taxon>Digenea</taxon>
        <taxon>Strigeidida</taxon>
        <taxon>Schistosomatoidea</taxon>
        <taxon>Schistosomatidae</taxon>
        <taxon>Trichobilharzia</taxon>
    </lineage>
</organism>
<dbReference type="WBParaSite" id="TREG1_127840.1">
    <property type="protein sequence ID" value="TREG1_127840.1"/>
    <property type="gene ID" value="TREG1_127840"/>
</dbReference>
<evidence type="ECO:0000256" key="2">
    <source>
        <dbReference type="SAM" id="Phobius"/>
    </source>
</evidence>
<dbReference type="InterPro" id="IPR013098">
    <property type="entry name" value="Ig_I-set"/>
</dbReference>
<accession>A0AA85J497</accession>
<dbReference type="SMART" id="SM00409">
    <property type="entry name" value="IG"/>
    <property type="match status" value="2"/>
</dbReference>
<dbReference type="PROSITE" id="PS50835">
    <property type="entry name" value="IG_LIKE"/>
    <property type="match status" value="2"/>
</dbReference>
<dbReference type="GO" id="GO:0050808">
    <property type="term" value="P:synapse organization"/>
    <property type="evidence" value="ECO:0007669"/>
    <property type="project" value="TreeGrafter"/>
</dbReference>
<dbReference type="InterPro" id="IPR037448">
    <property type="entry name" value="Zig-8"/>
</dbReference>
<feature type="domain" description="Ig-like" evidence="3">
    <location>
        <begin position="314"/>
        <end position="416"/>
    </location>
</feature>
<evidence type="ECO:0000259" key="3">
    <source>
        <dbReference type="PROSITE" id="PS50835"/>
    </source>
</evidence>
<feature type="compositionally biased region" description="Polar residues" evidence="1">
    <location>
        <begin position="264"/>
        <end position="279"/>
    </location>
</feature>
<dbReference type="InterPro" id="IPR013783">
    <property type="entry name" value="Ig-like_fold"/>
</dbReference>
<dbReference type="InterPro" id="IPR036179">
    <property type="entry name" value="Ig-like_dom_sf"/>
</dbReference>
<feature type="transmembrane region" description="Helical" evidence="2">
    <location>
        <begin position="523"/>
        <end position="545"/>
    </location>
</feature>
<dbReference type="PANTHER" id="PTHR23279">
    <property type="entry name" value="DEFECTIVE PROBOSCIS EXTENSION RESPONSE DPR -RELATED"/>
    <property type="match status" value="1"/>
</dbReference>
<dbReference type="InterPro" id="IPR003598">
    <property type="entry name" value="Ig_sub2"/>
</dbReference>
<dbReference type="PANTHER" id="PTHR23279:SF36">
    <property type="entry name" value="DEFECTIVE PROBOSCIS EXTENSION RESPONSE 9, ISOFORM A"/>
    <property type="match status" value="1"/>
</dbReference>
<evidence type="ECO:0000313" key="4">
    <source>
        <dbReference type="Proteomes" id="UP000050795"/>
    </source>
</evidence>
<dbReference type="SUPFAM" id="SSF48726">
    <property type="entry name" value="Immunoglobulin"/>
    <property type="match status" value="2"/>
</dbReference>
<protein>
    <recommendedName>
        <fullName evidence="3">Ig-like domain-containing protein</fullName>
    </recommendedName>
</protein>
<dbReference type="Pfam" id="PF07679">
    <property type="entry name" value="I-set"/>
    <property type="match status" value="1"/>
</dbReference>
<dbReference type="Proteomes" id="UP000050795">
    <property type="component" value="Unassembled WGS sequence"/>
</dbReference>